<accession>A0ABW3EKC4</accession>
<reference evidence="3" key="1">
    <citation type="journal article" date="2019" name="Int. J. Syst. Evol. Microbiol.">
        <title>The Global Catalogue of Microorganisms (GCM) 10K type strain sequencing project: providing services to taxonomists for standard genome sequencing and annotation.</title>
        <authorList>
            <consortium name="The Broad Institute Genomics Platform"/>
            <consortium name="The Broad Institute Genome Sequencing Center for Infectious Disease"/>
            <person name="Wu L."/>
            <person name="Ma J."/>
        </authorList>
    </citation>
    <scope>NUCLEOTIDE SEQUENCE [LARGE SCALE GENOMIC DNA]</scope>
    <source>
        <strain evidence="3">JCM 31202</strain>
    </source>
</reference>
<gene>
    <name evidence="2" type="ORF">ACFQ11_06020</name>
</gene>
<feature type="region of interest" description="Disordered" evidence="1">
    <location>
        <begin position="1"/>
        <end position="28"/>
    </location>
</feature>
<feature type="compositionally biased region" description="Gly residues" evidence="1">
    <location>
        <begin position="234"/>
        <end position="252"/>
    </location>
</feature>
<dbReference type="EMBL" id="JBHTJA010000007">
    <property type="protein sequence ID" value="MFD0899940.1"/>
    <property type="molecule type" value="Genomic_DNA"/>
</dbReference>
<evidence type="ECO:0000256" key="1">
    <source>
        <dbReference type="SAM" id="MobiDB-lite"/>
    </source>
</evidence>
<evidence type="ECO:0000313" key="3">
    <source>
        <dbReference type="Proteomes" id="UP001596972"/>
    </source>
</evidence>
<name>A0ABW3EKC4_9ACTN</name>
<sequence length="252" mass="26400">MHQLDLADPRARRVTPAGAAGRVPGNLRRGPCVQEATARPEGVVMPDPYEIAFLSGGAERVVQTALLALYERGRVRVSRVTRRVDAALDDSDDPVPEPVRAAVLKEVRPAGTPLADLLVYAAAADAVWDVCDALIDGGLLGAGVLRRLRPTREGRAVLDAARRGVLPGFPPDGTSPDVARLAARGPSAIADAKMREVLRNPAPRRGCLSRRAFRARGWGDGSGSDAADRRYGDGGDFGGGDFGGGDFGGGGY</sequence>
<organism evidence="2 3">
    <name type="scientific">Actinomadura sediminis</name>
    <dbReference type="NCBI Taxonomy" id="1038904"/>
    <lineage>
        <taxon>Bacteria</taxon>
        <taxon>Bacillati</taxon>
        <taxon>Actinomycetota</taxon>
        <taxon>Actinomycetes</taxon>
        <taxon>Streptosporangiales</taxon>
        <taxon>Thermomonosporaceae</taxon>
        <taxon>Actinomadura</taxon>
    </lineage>
</organism>
<evidence type="ECO:0000313" key="2">
    <source>
        <dbReference type="EMBL" id="MFD0899940.1"/>
    </source>
</evidence>
<feature type="compositionally biased region" description="Basic and acidic residues" evidence="1">
    <location>
        <begin position="1"/>
        <end position="11"/>
    </location>
</feature>
<protein>
    <submittedName>
        <fullName evidence="2">TIGR04222 domain-containing membrane protein</fullName>
    </submittedName>
</protein>
<comment type="caution">
    <text evidence="2">The sequence shown here is derived from an EMBL/GenBank/DDBJ whole genome shotgun (WGS) entry which is preliminary data.</text>
</comment>
<proteinExistence type="predicted"/>
<dbReference type="RefSeq" id="WP_378296977.1">
    <property type="nucleotide sequence ID" value="NZ_JBHTJA010000007.1"/>
</dbReference>
<feature type="region of interest" description="Disordered" evidence="1">
    <location>
        <begin position="219"/>
        <end position="252"/>
    </location>
</feature>
<dbReference type="Proteomes" id="UP001596972">
    <property type="component" value="Unassembled WGS sequence"/>
</dbReference>
<dbReference type="NCBIfam" id="TIGR04222">
    <property type="entry name" value="near_uncomplex"/>
    <property type="match status" value="1"/>
</dbReference>
<keyword evidence="3" id="KW-1185">Reference proteome</keyword>
<dbReference type="InterPro" id="IPR026467">
    <property type="entry name" value="Ser/Gly_Cys_C_dom"/>
</dbReference>